<evidence type="ECO:0000313" key="6">
    <source>
        <dbReference type="EMBL" id="VTP11411.1"/>
    </source>
</evidence>
<gene>
    <name evidence="6" type="primary">eis_1</name>
    <name evidence="6" type="ORF">BIN_B_05762</name>
</gene>
<keyword evidence="4 5" id="KW-0012">Acyltransferase</keyword>
<dbReference type="InterPro" id="IPR041380">
    <property type="entry name" value="Acetyltransf_17"/>
</dbReference>
<dbReference type="PANTHER" id="PTHR37817:SF1">
    <property type="entry name" value="N-ACETYLTRANSFERASE EIS"/>
    <property type="match status" value="1"/>
</dbReference>
<dbReference type="GeneID" id="93459238"/>
<keyword evidence="2" id="KW-1036">Host cytoplasmic vesicle</keyword>
<dbReference type="NCBIfam" id="NF002366">
    <property type="entry name" value="PRK01346.1-3"/>
    <property type="match status" value="1"/>
</dbReference>
<dbReference type="AlphaFoldDB" id="A0A653FQ40"/>
<feature type="binding site" evidence="5">
    <location>
        <begin position="93"/>
        <end position="98"/>
    </location>
    <ligand>
        <name>acetyl-CoA</name>
        <dbReference type="ChEBI" id="CHEBI:57288"/>
    </ligand>
</feature>
<dbReference type="InterPro" id="IPR051554">
    <property type="entry name" value="Acetyltransferase_Eis"/>
</dbReference>
<dbReference type="InterPro" id="IPR036527">
    <property type="entry name" value="SCP2_sterol-bd_dom_sf"/>
</dbReference>
<dbReference type="Gene3D" id="3.30.1050.10">
    <property type="entry name" value="SCP2 sterol-binding domain"/>
    <property type="match status" value="1"/>
</dbReference>
<dbReference type="HAMAP" id="MF_01812">
    <property type="entry name" value="Eis"/>
    <property type="match status" value="1"/>
</dbReference>
<dbReference type="GO" id="GO:0034069">
    <property type="term" value="F:aminoglycoside N-acetyltransferase activity"/>
    <property type="evidence" value="ECO:0007669"/>
    <property type="project" value="TreeGrafter"/>
</dbReference>
<dbReference type="PROSITE" id="PS51186">
    <property type="entry name" value="GNAT"/>
    <property type="match status" value="1"/>
</dbReference>
<dbReference type="GO" id="GO:0030649">
    <property type="term" value="P:aminoglycoside antibiotic catabolic process"/>
    <property type="evidence" value="ECO:0007669"/>
    <property type="project" value="TreeGrafter"/>
</dbReference>
<dbReference type="InterPro" id="IPR022902">
    <property type="entry name" value="NAcTrfase_Eis"/>
</dbReference>
<feature type="active site" description="Proton acceptor; via carboxylate" evidence="5">
    <location>
        <position position="406"/>
    </location>
</feature>
<dbReference type="InterPro" id="IPR016181">
    <property type="entry name" value="Acyl_CoA_acyltransferase"/>
</dbReference>
<keyword evidence="3 5" id="KW-0808">Transferase</keyword>
<dbReference type="EMBL" id="LR589670">
    <property type="protein sequence ID" value="VTP11411.1"/>
    <property type="molecule type" value="Genomic_DNA"/>
</dbReference>
<dbReference type="Pfam" id="PF13527">
    <property type="entry name" value="Acetyltransf_9"/>
    <property type="match status" value="1"/>
</dbReference>
<name>A0A653FQ40_MYCSM</name>
<dbReference type="Gene3D" id="3.40.630.30">
    <property type="match status" value="2"/>
</dbReference>
<dbReference type="SUPFAM" id="SSF55729">
    <property type="entry name" value="Acyl-CoA N-acyltransferases (Nat)"/>
    <property type="match status" value="1"/>
</dbReference>
<accession>A0A653FQ40</accession>
<dbReference type="NCBIfam" id="NF002367">
    <property type="entry name" value="PRK01346.1-4"/>
    <property type="match status" value="1"/>
</dbReference>
<organism evidence="6">
    <name type="scientific">Mycolicibacterium smegmatis</name>
    <name type="common">Mycobacterium smegmatis</name>
    <dbReference type="NCBI Taxonomy" id="1772"/>
    <lineage>
        <taxon>Bacteria</taxon>
        <taxon>Bacillati</taxon>
        <taxon>Actinomycetota</taxon>
        <taxon>Actinomycetes</taxon>
        <taxon>Mycobacteriales</taxon>
        <taxon>Mycobacteriaceae</taxon>
        <taxon>Mycolicibacterium</taxon>
    </lineage>
</organism>
<dbReference type="PANTHER" id="PTHR37817">
    <property type="entry name" value="N-ACETYLTRANSFERASE EIS"/>
    <property type="match status" value="1"/>
</dbReference>
<reference evidence="6" key="1">
    <citation type="submission" date="2019-05" db="EMBL/GenBank/DDBJ databases">
        <authorList>
            <person name="Naeem R."/>
            <person name="Antony C."/>
            <person name="Guan Q."/>
        </authorList>
    </citation>
    <scope>NUCLEOTIDE SEQUENCE</scope>
    <source>
        <strain evidence="6">1</strain>
    </source>
</reference>
<sequence>MSAHHIRVLDTEAELITAINVFRTAMVGFGQLTDLPPGQIRTLMEPGRTIGAFVDGQLVGTTDAQTSTLTLPGGKQLGHAAVTHVGVLPTFTRRGIATDLMRAQLHQIRDRGEAVATLRASEATIYERFGYGVASSTATIEVDVRRATLRPGVGRGGGVRLTDVGTSWALLPQIYTNNRPTRPGSIDRPEVWWHTRKLKAEAAPAPSYVAVHGDPGSETGFVRYHAVDTDSWFVSNQRTIVVDDLFAPSPEAYLALVRYLLELDLIDRVVFATLPVDDPLPELLTDRRAARITGVRDETWLRIVDVAATLDARTYSGDDAVTLRVDDPVLPENSGTYLISPDGATVTDRPAQLTAGVEALGAALLGGTPWRSLVLAGSVHADSVDAADAVDRLFAVPTAPHAGIVF</sequence>
<dbReference type="Pfam" id="PF17668">
    <property type="entry name" value="Acetyltransf_17"/>
    <property type="match status" value="1"/>
</dbReference>
<dbReference type="SUPFAM" id="SSF55718">
    <property type="entry name" value="SCP-like"/>
    <property type="match status" value="1"/>
</dbReference>
<dbReference type="CDD" id="cd04301">
    <property type="entry name" value="NAT_SF"/>
    <property type="match status" value="1"/>
</dbReference>
<dbReference type="InterPro" id="IPR025559">
    <property type="entry name" value="Eis_dom"/>
</dbReference>
<evidence type="ECO:0000256" key="4">
    <source>
        <dbReference type="ARBA" id="ARBA00023315"/>
    </source>
</evidence>
<protein>
    <submittedName>
        <fullName evidence="6">Enhanced intracellular survival protein</fullName>
    </submittedName>
</protein>
<dbReference type="KEGG" id="msh:LI98_22475"/>
<dbReference type="InterPro" id="IPR000182">
    <property type="entry name" value="GNAT_dom"/>
</dbReference>
<dbReference type="RefSeq" id="WP_011729905.1">
    <property type="nucleotide sequence ID" value="NZ_CP009495.1"/>
</dbReference>
<evidence type="ECO:0000256" key="5">
    <source>
        <dbReference type="HAMAP-Rule" id="MF_01812"/>
    </source>
</evidence>
<comment type="subunit">
    <text evidence="5">Homohexamer; trimer of dimers.</text>
</comment>
<feature type="binding site" evidence="5">
    <location>
        <begin position="85"/>
        <end position="87"/>
    </location>
    <ligand>
        <name>acetyl-CoA</name>
        <dbReference type="ChEBI" id="CHEBI:57288"/>
    </ligand>
</feature>
<comment type="similarity">
    <text evidence="1 5">Belongs to the acetyltransferase Eis family.</text>
</comment>
<proteinExistence type="inferred from homology"/>
<evidence type="ECO:0000256" key="3">
    <source>
        <dbReference type="ARBA" id="ARBA00022679"/>
    </source>
</evidence>
<evidence type="ECO:0000256" key="1">
    <source>
        <dbReference type="ARBA" id="ARBA00009213"/>
    </source>
</evidence>
<dbReference type="KEGG" id="msn:LI99_22470"/>
<feature type="active site" description="Proton donor" evidence="5">
    <location>
        <position position="126"/>
    </location>
</feature>
<dbReference type="Pfam" id="PF13530">
    <property type="entry name" value="SCP2_2"/>
    <property type="match status" value="1"/>
</dbReference>
<dbReference type="OMA" id="VRDETWL"/>
<feature type="binding site" evidence="5">
    <location>
        <begin position="121"/>
        <end position="122"/>
    </location>
    <ligand>
        <name>acetyl-CoA</name>
        <dbReference type="ChEBI" id="CHEBI:57288"/>
    </ligand>
</feature>
<evidence type="ECO:0000256" key="2">
    <source>
        <dbReference type="ARBA" id="ARBA00022488"/>
    </source>
</evidence>